<evidence type="ECO:0000313" key="2">
    <source>
        <dbReference type="EMBL" id="GAA4262827.1"/>
    </source>
</evidence>
<evidence type="ECO:0000313" key="3">
    <source>
        <dbReference type="Proteomes" id="UP001500620"/>
    </source>
</evidence>
<protein>
    <submittedName>
        <fullName evidence="2">Uncharacterized protein</fullName>
    </submittedName>
</protein>
<proteinExistence type="predicted"/>
<evidence type="ECO:0000256" key="1">
    <source>
        <dbReference type="SAM" id="SignalP"/>
    </source>
</evidence>
<accession>A0ABP8DSJ6</accession>
<keyword evidence="3" id="KW-1185">Reference proteome</keyword>
<dbReference type="SUPFAM" id="SSF50405">
    <property type="entry name" value="Actin-crosslinking proteins"/>
    <property type="match status" value="1"/>
</dbReference>
<dbReference type="EMBL" id="BAABAT010000056">
    <property type="protein sequence ID" value="GAA4262827.1"/>
    <property type="molecule type" value="Genomic_DNA"/>
</dbReference>
<organism evidence="2 3">
    <name type="scientific">Dactylosporangium darangshiense</name>
    <dbReference type="NCBI Taxonomy" id="579108"/>
    <lineage>
        <taxon>Bacteria</taxon>
        <taxon>Bacillati</taxon>
        <taxon>Actinomycetota</taxon>
        <taxon>Actinomycetes</taxon>
        <taxon>Micromonosporales</taxon>
        <taxon>Micromonosporaceae</taxon>
        <taxon>Dactylosporangium</taxon>
    </lineage>
</organism>
<dbReference type="Proteomes" id="UP001500620">
    <property type="component" value="Unassembled WGS sequence"/>
</dbReference>
<name>A0ABP8DSJ6_9ACTN</name>
<dbReference type="Gene3D" id="2.80.10.50">
    <property type="match status" value="1"/>
</dbReference>
<feature type="chain" id="PRO_5045633485" evidence="1">
    <location>
        <begin position="30"/>
        <end position="174"/>
    </location>
</feature>
<comment type="caution">
    <text evidence="2">The sequence shown here is derived from an EMBL/GenBank/DDBJ whole genome shotgun (WGS) entry which is preliminary data.</text>
</comment>
<dbReference type="InterPro" id="IPR008999">
    <property type="entry name" value="Actin-crosslinking"/>
</dbReference>
<feature type="signal peptide" evidence="1">
    <location>
        <begin position="1"/>
        <end position="29"/>
    </location>
</feature>
<sequence>MHMRRAFSVVAGLALAAAGVVGLSAPASAAPFFATPATCSIQTVNTRNFLTAVGGGGRTSDVIHSNATVASSWETFTLVDAGDGVHVGIRTLTGNFLTAVGGGGRTTDTIHSDATRLQAWEKFNVVRFGGDGFGIQTIDGHWVTAVGGGGRTSDVIHTDATVVRSWELFFFNCR</sequence>
<reference evidence="3" key="1">
    <citation type="journal article" date="2019" name="Int. J. Syst. Evol. Microbiol.">
        <title>The Global Catalogue of Microorganisms (GCM) 10K type strain sequencing project: providing services to taxonomists for standard genome sequencing and annotation.</title>
        <authorList>
            <consortium name="The Broad Institute Genomics Platform"/>
            <consortium name="The Broad Institute Genome Sequencing Center for Infectious Disease"/>
            <person name="Wu L."/>
            <person name="Ma J."/>
        </authorList>
    </citation>
    <scope>NUCLEOTIDE SEQUENCE [LARGE SCALE GENOMIC DNA]</scope>
    <source>
        <strain evidence="3">JCM 17441</strain>
    </source>
</reference>
<keyword evidence="1" id="KW-0732">Signal</keyword>
<dbReference type="CDD" id="cd00257">
    <property type="entry name" value="beta-trefoil_FSCN-like"/>
    <property type="match status" value="1"/>
</dbReference>
<gene>
    <name evidence="2" type="ORF">GCM10022255_101840</name>
</gene>
<dbReference type="InterPro" id="IPR006311">
    <property type="entry name" value="TAT_signal"/>
</dbReference>
<dbReference type="PROSITE" id="PS51318">
    <property type="entry name" value="TAT"/>
    <property type="match status" value="1"/>
</dbReference>